<dbReference type="PANTHER" id="PTHR43078">
    <property type="entry name" value="UDP-GLUCURONIC ACID DECARBOXYLASE-RELATED"/>
    <property type="match status" value="1"/>
</dbReference>
<evidence type="ECO:0000256" key="2">
    <source>
        <dbReference type="ARBA" id="ARBA00022793"/>
    </source>
</evidence>
<dbReference type="GO" id="GO:0005737">
    <property type="term" value="C:cytoplasm"/>
    <property type="evidence" value="ECO:0007669"/>
    <property type="project" value="TreeGrafter"/>
</dbReference>
<dbReference type="OrthoDB" id="331544at2759"/>
<dbReference type="GO" id="GO:0048040">
    <property type="term" value="F:UDP-glucuronate decarboxylase activity"/>
    <property type="evidence" value="ECO:0007669"/>
    <property type="project" value="TreeGrafter"/>
</dbReference>
<comment type="cofactor">
    <cofactor evidence="1">
        <name>NAD(+)</name>
        <dbReference type="ChEBI" id="CHEBI:57540"/>
    </cofactor>
</comment>
<dbReference type="GO" id="GO:0042732">
    <property type="term" value="P:D-xylose metabolic process"/>
    <property type="evidence" value="ECO:0007669"/>
    <property type="project" value="InterPro"/>
</dbReference>
<dbReference type="SUPFAM" id="SSF51735">
    <property type="entry name" value="NAD(P)-binding Rossmann-fold domains"/>
    <property type="match status" value="1"/>
</dbReference>
<dbReference type="Proteomes" id="UP000593567">
    <property type="component" value="Unassembled WGS sequence"/>
</dbReference>
<organism evidence="5 6">
    <name type="scientific">Bugula neritina</name>
    <name type="common">Brown bryozoan</name>
    <name type="synonym">Sertularia neritina</name>
    <dbReference type="NCBI Taxonomy" id="10212"/>
    <lineage>
        <taxon>Eukaryota</taxon>
        <taxon>Metazoa</taxon>
        <taxon>Spiralia</taxon>
        <taxon>Lophotrochozoa</taxon>
        <taxon>Bryozoa</taxon>
        <taxon>Gymnolaemata</taxon>
        <taxon>Cheilostomatida</taxon>
        <taxon>Flustrina</taxon>
        <taxon>Buguloidea</taxon>
        <taxon>Bugulidae</taxon>
        <taxon>Bugula</taxon>
    </lineage>
</organism>
<dbReference type="Gene3D" id="3.90.25.10">
    <property type="entry name" value="UDP-galactose 4-epimerase, domain 1"/>
    <property type="match status" value="1"/>
</dbReference>
<comment type="caution">
    <text evidence="5">The sequence shown here is derived from an EMBL/GenBank/DDBJ whole genome shotgun (WGS) entry which is preliminary data.</text>
</comment>
<dbReference type="InterPro" id="IPR036291">
    <property type="entry name" value="NAD(P)-bd_dom_sf"/>
</dbReference>
<sequence>MLSIAMRKQVIYFVLIIGFIGSSSKIVHLKAMEDDPRKRKPDIERARLILNWFPKVELTDGLISTIDYFKNELNRNDNQWSMKQRMTD</sequence>
<dbReference type="InterPro" id="IPR044516">
    <property type="entry name" value="UXS-like"/>
</dbReference>
<evidence type="ECO:0000256" key="3">
    <source>
        <dbReference type="ARBA" id="ARBA00023027"/>
    </source>
</evidence>
<evidence type="ECO:0000256" key="4">
    <source>
        <dbReference type="ARBA" id="ARBA00023239"/>
    </source>
</evidence>
<evidence type="ECO:0000313" key="5">
    <source>
        <dbReference type="EMBL" id="KAF6017266.1"/>
    </source>
</evidence>
<dbReference type="GO" id="GO:0070403">
    <property type="term" value="F:NAD+ binding"/>
    <property type="evidence" value="ECO:0007669"/>
    <property type="project" value="InterPro"/>
</dbReference>
<name>A0A7J7IUR2_BUGNE</name>
<protein>
    <submittedName>
        <fullName evidence="5">Uncharacterized protein</fullName>
    </submittedName>
</protein>
<dbReference type="AlphaFoldDB" id="A0A7J7IUR2"/>
<keyword evidence="3" id="KW-0520">NAD</keyword>
<reference evidence="5" key="1">
    <citation type="submission" date="2020-06" db="EMBL/GenBank/DDBJ databases">
        <title>Draft genome of Bugula neritina, a colonial animal packing powerful symbionts and potential medicines.</title>
        <authorList>
            <person name="Rayko M."/>
        </authorList>
    </citation>
    <scope>NUCLEOTIDE SEQUENCE [LARGE SCALE GENOMIC DNA]</scope>
    <source>
        <strain evidence="5">Kwan_BN1</strain>
    </source>
</reference>
<proteinExistence type="predicted"/>
<dbReference type="EMBL" id="VXIV02003417">
    <property type="protein sequence ID" value="KAF6017266.1"/>
    <property type="molecule type" value="Genomic_DNA"/>
</dbReference>
<accession>A0A7J7IUR2</accession>
<gene>
    <name evidence="5" type="ORF">EB796_024427</name>
</gene>
<evidence type="ECO:0000256" key="1">
    <source>
        <dbReference type="ARBA" id="ARBA00001911"/>
    </source>
</evidence>
<keyword evidence="4" id="KW-0456">Lyase</keyword>
<keyword evidence="6" id="KW-1185">Reference proteome</keyword>
<evidence type="ECO:0000313" key="6">
    <source>
        <dbReference type="Proteomes" id="UP000593567"/>
    </source>
</evidence>
<keyword evidence="2" id="KW-0210">Decarboxylase</keyword>
<dbReference type="PANTHER" id="PTHR43078:SF6">
    <property type="entry name" value="UDP-GLUCURONIC ACID DECARBOXYLASE 1"/>
    <property type="match status" value="1"/>
</dbReference>